<dbReference type="AlphaFoldDB" id="A0A1W0X3B3"/>
<proteinExistence type="predicted"/>
<name>A0A1W0X3B3_HYPEX</name>
<dbReference type="EMBL" id="MTYJ01000020">
    <property type="protein sequence ID" value="OQV21983.1"/>
    <property type="molecule type" value="Genomic_DNA"/>
</dbReference>
<accession>A0A1W0X3B3</accession>
<sequence>MIMQLNGQLILYAIDNETIWNVTWAPRCSFLPTFKTSGANLHTGEDCRLRVFRHWILPLDFKCPKPFPHAGCHKFCSGTYGRPNVADGFDPTSCYGSYCTGHLFTSDTPMQQIDETARLLQ</sequence>
<evidence type="ECO:0000313" key="1">
    <source>
        <dbReference type="EMBL" id="OQV21983.1"/>
    </source>
</evidence>
<reference evidence="2" key="1">
    <citation type="submission" date="2017-01" db="EMBL/GenBank/DDBJ databases">
        <title>Comparative genomics of anhydrobiosis in the tardigrade Hypsibius dujardini.</title>
        <authorList>
            <person name="Yoshida Y."/>
            <person name="Koutsovoulos G."/>
            <person name="Laetsch D."/>
            <person name="Stevens L."/>
            <person name="Kumar S."/>
            <person name="Horikawa D."/>
            <person name="Ishino K."/>
            <person name="Komine S."/>
            <person name="Tomita M."/>
            <person name="Blaxter M."/>
            <person name="Arakawa K."/>
        </authorList>
    </citation>
    <scope>NUCLEOTIDE SEQUENCE [LARGE SCALE GENOMIC DNA]</scope>
    <source>
        <strain evidence="2">Z151</strain>
    </source>
</reference>
<evidence type="ECO:0008006" key="3">
    <source>
        <dbReference type="Google" id="ProtNLM"/>
    </source>
</evidence>
<organism evidence="1 2">
    <name type="scientific">Hypsibius exemplaris</name>
    <name type="common">Freshwater tardigrade</name>
    <dbReference type="NCBI Taxonomy" id="2072580"/>
    <lineage>
        <taxon>Eukaryota</taxon>
        <taxon>Metazoa</taxon>
        <taxon>Ecdysozoa</taxon>
        <taxon>Tardigrada</taxon>
        <taxon>Eutardigrada</taxon>
        <taxon>Parachela</taxon>
        <taxon>Hypsibioidea</taxon>
        <taxon>Hypsibiidae</taxon>
        <taxon>Hypsibius</taxon>
    </lineage>
</organism>
<keyword evidence="2" id="KW-1185">Reference proteome</keyword>
<gene>
    <name evidence="1" type="ORF">BV898_04194</name>
</gene>
<evidence type="ECO:0000313" key="2">
    <source>
        <dbReference type="Proteomes" id="UP000192578"/>
    </source>
</evidence>
<dbReference type="Proteomes" id="UP000192578">
    <property type="component" value="Unassembled WGS sequence"/>
</dbReference>
<protein>
    <recommendedName>
        <fullName evidence="3">Bulb-type lectin domain-containing protein</fullName>
    </recommendedName>
</protein>
<comment type="caution">
    <text evidence="1">The sequence shown here is derived from an EMBL/GenBank/DDBJ whole genome shotgun (WGS) entry which is preliminary data.</text>
</comment>